<dbReference type="SUPFAM" id="SSF82693">
    <property type="entry name" value="Multidrug efflux transporter AcrB pore domain, PN1, PN2, PC1 and PC2 subdomains"/>
    <property type="match status" value="1"/>
</dbReference>
<feature type="transmembrane region" description="Helical" evidence="2">
    <location>
        <begin position="349"/>
        <end position="366"/>
    </location>
</feature>
<feature type="transmembrane region" description="Helical" evidence="2">
    <location>
        <begin position="444"/>
        <end position="464"/>
    </location>
</feature>
<name>A0A0F9B451_9ZZZZ</name>
<feature type="non-terminal residue" evidence="3">
    <location>
        <position position="1"/>
    </location>
</feature>
<dbReference type="Gene3D" id="3.30.2090.10">
    <property type="entry name" value="Multidrug efflux transporter AcrB TolC docking domain, DN and DC subdomains"/>
    <property type="match status" value="1"/>
</dbReference>
<feature type="transmembrane region" description="Helical" evidence="2">
    <location>
        <begin position="398"/>
        <end position="423"/>
    </location>
</feature>
<dbReference type="PANTHER" id="PTHR32063">
    <property type="match status" value="1"/>
</dbReference>
<proteinExistence type="predicted"/>
<dbReference type="Gene3D" id="3.30.70.1430">
    <property type="entry name" value="Multidrug efflux transporter AcrB pore domain"/>
    <property type="match status" value="1"/>
</dbReference>
<dbReference type="SUPFAM" id="SSF82714">
    <property type="entry name" value="Multidrug efflux transporter AcrB TolC docking domain, DN and DC subdomains"/>
    <property type="match status" value="1"/>
</dbReference>
<dbReference type="Pfam" id="PF00873">
    <property type="entry name" value="ACR_tran"/>
    <property type="match status" value="1"/>
</dbReference>
<keyword evidence="1" id="KW-0175">Coiled coil</keyword>
<dbReference type="EMBL" id="LAZR01042829">
    <property type="protein sequence ID" value="KKL08567.1"/>
    <property type="molecule type" value="Genomic_DNA"/>
</dbReference>
<dbReference type="InterPro" id="IPR027463">
    <property type="entry name" value="AcrB_DN_DC_subdom"/>
</dbReference>
<dbReference type="AlphaFoldDB" id="A0A0F9B451"/>
<keyword evidence="2" id="KW-0472">Membrane</keyword>
<dbReference type="SUPFAM" id="SSF82866">
    <property type="entry name" value="Multidrug efflux transporter AcrB transmembrane domain"/>
    <property type="match status" value="1"/>
</dbReference>
<dbReference type="Gene3D" id="1.20.1640.10">
    <property type="entry name" value="Multidrug efflux transporter AcrB transmembrane domain"/>
    <property type="match status" value="1"/>
</dbReference>
<evidence type="ECO:0000256" key="1">
    <source>
        <dbReference type="SAM" id="Coils"/>
    </source>
</evidence>
<feature type="non-terminal residue" evidence="3">
    <location>
        <position position="473"/>
    </location>
</feature>
<dbReference type="PANTHER" id="PTHR32063:SF24">
    <property type="entry name" value="CATION EFFLUX SYSTEM (ACRB_ACRD_ACRF FAMILY)"/>
    <property type="match status" value="1"/>
</dbReference>
<dbReference type="Gene3D" id="3.30.70.1440">
    <property type="entry name" value="Multidrug efflux transporter AcrB pore domain"/>
    <property type="match status" value="1"/>
</dbReference>
<dbReference type="GO" id="GO:0005886">
    <property type="term" value="C:plasma membrane"/>
    <property type="evidence" value="ECO:0007669"/>
    <property type="project" value="TreeGrafter"/>
</dbReference>
<evidence type="ECO:0000256" key="2">
    <source>
        <dbReference type="SAM" id="Phobius"/>
    </source>
</evidence>
<dbReference type="GO" id="GO:0042910">
    <property type="term" value="F:xenobiotic transmembrane transporter activity"/>
    <property type="evidence" value="ECO:0007669"/>
    <property type="project" value="TreeGrafter"/>
</dbReference>
<accession>A0A0F9B451</accession>
<comment type="caution">
    <text evidence="3">The sequence shown here is derived from an EMBL/GenBank/DDBJ whole genome shotgun (WGS) entry which is preliminary data.</text>
</comment>
<evidence type="ECO:0008006" key="4">
    <source>
        <dbReference type="Google" id="ProtNLM"/>
    </source>
</evidence>
<evidence type="ECO:0000313" key="3">
    <source>
        <dbReference type="EMBL" id="KKL08567.1"/>
    </source>
</evidence>
<reference evidence="3" key="1">
    <citation type="journal article" date="2015" name="Nature">
        <title>Complex archaea that bridge the gap between prokaryotes and eukaryotes.</title>
        <authorList>
            <person name="Spang A."/>
            <person name="Saw J.H."/>
            <person name="Jorgensen S.L."/>
            <person name="Zaremba-Niedzwiedzka K."/>
            <person name="Martijn J."/>
            <person name="Lind A.E."/>
            <person name="van Eijk R."/>
            <person name="Schleper C."/>
            <person name="Guy L."/>
            <person name="Ettema T.J."/>
        </authorList>
    </citation>
    <scope>NUCLEOTIDE SEQUENCE</scope>
</reference>
<dbReference type="InterPro" id="IPR001036">
    <property type="entry name" value="Acrflvin-R"/>
</dbReference>
<organism evidence="3">
    <name type="scientific">marine sediment metagenome</name>
    <dbReference type="NCBI Taxonomy" id="412755"/>
    <lineage>
        <taxon>unclassified sequences</taxon>
        <taxon>metagenomes</taxon>
        <taxon>ecological metagenomes</taxon>
    </lineage>
</organism>
<feature type="transmembrane region" description="Helical" evidence="2">
    <location>
        <begin position="373"/>
        <end position="392"/>
    </location>
</feature>
<protein>
    <recommendedName>
        <fullName evidence="4">Efflux RND transporter permease subunit</fullName>
    </recommendedName>
</protein>
<keyword evidence="2" id="KW-1133">Transmembrane helix</keyword>
<feature type="coiled-coil region" evidence="1">
    <location>
        <begin position="165"/>
        <end position="192"/>
    </location>
</feature>
<sequence>RWTMRHKTTVLVLALCVLGVAFGVIAPNLGSEFVPRLSEGALVINVVRLAGTDLEESIRYNTEMERALLAEFPDEVARVWSRIGSAEIATDPMGVELTDIFITLKPRDDWKKARTQAELTGLIEKHLRQLPGQRIALTQPIEMRINEMISGIRSDVAVKLFGDDFDVLEEKAEEVERVLRQIEGAADVQTEQLTGQPILQVKIKQDQIARYGVSAERVLELVESLGSKHVGEVFEGQLRFPLVVRLPESHRASPKTIEDILVSTASGQRIPLSRLATVRVTQGPSTITREWGRRRITISANVRGRDLGSFVADAQREIAAQVELPGGRYHLEWGGQFENLLRARARLKLVIPLALALIFGLLYLTYQNVVDALRVFTGVPFAWVGGILALWLRDMPFSISAAVGFIALSGVAVLDDMLLVAYIRQLRGQGVPLDEAVERSAMTRLRPVLMTTLVAGLGFVPMALNTGVGAEVQ</sequence>
<gene>
    <name evidence="3" type="ORF">LCGC14_2574570</name>
</gene>
<keyword evidence="2" id="KW-0812">Transmembrane</keyword>